<name>A0A7J6WI50_THATH</name>
<comment type="caution">
    <text evidence="2">The sequence shown here is derived from an EMBL/GenBank/DDBJ whole genome shotgun (WGS) entry which is preliminary data.</text>
</comment>
<sequence length="95" mass="9963">MTLPSSTSDLQIDVSDSQTKYGKSPHTSSEMAGETRLHDISAVVGTYCVSEPPEPSLDGALMDIDADSVISPSECAKLGSESIACGVDIIMQIFP</sequence>
<evidence type="ECO:0000313" key="3">
    <source>
        <dbReference type="Proteomes" id="UP000554482"/>
    </source>
</evidence>
<protein>
    <submittedName>
        <fullName evidence="2">Uncharacterized protein</fullName>
    </submittedName>
</protein>
<organism evidence="2 3">
    <name type="scientific">Thalictrum thalictroides</name>
    <name type="common">Rue-anemone</name>
    <name type="synonym">Anemone thalictroides</name>
    <dbReference type="NCBI Taxonomy" id="46969"/>
    <lineage>
        <taxon>Eukaryota</taxon>
        <taxon>Viridiplantae</taxon>
        <taxon>Streptophyta</taxon>
        <taxon>Embryophyta</taxon>
        <taxon>Tracheophyta</taxon>
        <taxon>Spermatophyta</taxon>
        <taxon>Magnoliopsida</taxon>
        <taxon>Ranunculales</taxon>
        <taxon>Ranunculaceae</taxon>
        <taxon>Thalictroideae</taxon>
        <taxon>Thalictrum</taxon>
    </lineage>
</organism>
<gene>
    <name evidence="2" type="ORF">FRX31_014306</name>
</gene>
<dbReference type="AlphaFoldDB" id="A0A7J6WI50"/>
<evidence type="ECO:0000256" key="1">
    <source>
        <dbReference type="SAM" id="MobiDB-lite"/>
    </source>
</evidence>
<feature type="compositionally biased region" description="Polar residues" evidence="1">
    <location>
        <begin position="1"/>
        <end position="30"/>
    </location>
</feature>
<dbReference type="Proteomes" id="UP000554482">
    <property type="component" value="Unassembled WGS sequence"/>
</dbReference>
<proteinExistence type="predicted"/>
<keyword evidence="3" id="KW-1185">Reference proteome</keyword>
<dbReference type="EMBL" id="JABWDY010016432">
    <property type="protein sequence ID" value="KAF5196105.1"/>
    <property type="molecule type" value="Genomic_DNA"/>
</dbReference>
<evidence type="ECO:0000313" key="2">
    <source>
        <dbReference type="EMBL" id="KAF5196105.1"/>
    </source>
</evidence>
<feature type="region of interest" description="Disordered" evidence="1">
    <location>
        <begin position="1"/>
        <end position="35"/>
    </location>
</feature>
<accession>A0A7J6WI50</accession>
<reference evidence="2 3" key="1">
    <citation type="submission" date="2020-06" db="EMBL/GenBank/DDBJ databases">
        <title>Transcriptomic and genomic resources for Thalictrum thalictroides and T. hernandezii: Facilitating candidate gene discovery in an emerging model plant lineage.</title>
        <authorList>
            <person name="Arias T."/>
            <person name="Riano-Pachon D.M."/>
            <person name="Di Stilio V.S."/>
        </authorList>
    </citation>
    <scope>NUCLEOTIDE SEQUENCE [LARGE SCALE GENOMIC DNA]</scope>
    <source>
        <strain evidence="3">cv. WT478/WT964</strain>
        <tissue evidence="2">Leaves</tissue>
    </source>
</reference>